<keyword evidence="3" id="KW-1185">Reference proteome</keyword>
<evidence type="ECO:0000313" key="3">
    <source>
        <dbReference type="Proteomes" id="UP001642260"/>
    </source>
</evidence>
<sequence>MIRAESNDQRISFESDLGQSDKAPPLMEQQQQQPSGGLIWRDTTLLDSSNQDFEFHISRTFDPSPADEILADGMILPFQVTTASVMPKGLYKYQ</sequence>
<protein>
    <submittedName>
        <fullName evidence="2">Uncharacterized protein</fullName>
    </submittedName>
</protein>
<feature type="region of interest" description="Disordered" evidence="1">
    <location>
        <begin position="1"/>
        <end position="36"/>
    </location>
</feature>
<proteinExistence type="predicted"/>
<comment type="caution">
    <text evidence="2">The sequence shown here is derived from an EMBL/GenBank/DDBJ whole genome shotgun (WGS) entry which is preliminary data.</text>
</comment>
<feature type="compositionally biased region" description="Basic and acidic residues" evidence="1">
    <location>
        <begin position="1"/>
        <end position="13"/>
    </location>
</feature>
<dbReference type="PANTHER" id="PTHR36757:SF2">
    <property type="entry name" value="MEMBRANE-ASSOCIATED KINASE REGULATOR"/>
    <property type="match status" value="1"/>
</dbReference>
<gene>
    <name evidence="2" type="ORF">ERUC_LOCUS31053</name>
</gene>
<accession>A0ABC8L2R8</accession>
<dbReference type="Proteomes" id="UP001642260">
    <property type="component" value="Unassembled WGS sequence"/>
</dbReference>
<dbReference type="EMBL" id="CAKOAT010416265">
    <property type="protein sequence ID" value="CAH8368929.1"/>
    <property type="molecule type" value="Genomic_DNA"/>
</dbReference>
<dbReference type="AlphaFoldDB" id="A0ABC8L2R8"/>
<name>A0ABC8L2R8_ERUVS</name>
<dbReference type="PANTHER" id="PTHR36757">
    <property type="entry name" value="BNAANNG22500D PROTEIN"/>
    <property type="match status" value="1"/>
</dbReference>
<organism evidence="2 3">
    <name type="scientific">Eruca vesicaria subsp. sativa</name>
    <name type="common">Garden rocket</name>
    <name type="synonym">Eruca sativa</name>
    <dbReference type="NCBI Taxonomy" id="29727"/>
    <lineage>
        <taxon>Eukaryota</taxon>
        <taxon>Viridiplantae</taxon>
        <taxon>Streptophyta</taxon>
        <taxon>Embryophyta</taxon>
        <taxon>Tracheophyta</taxon>
        <taxon>Spermatophyta</taxon>
        <taxon>Magnoliopsida</taxon>
        <taxon>eudicotyledons</taxon>
        <taxon>Gunneridae</taxon>
        <taxon>Pentapetalae</taxon>
        <taxon>rosids</taxon>
        <taxon>malvids</taxon>
        <taxon>Brassicales</taxon>
        <taxon>Brassicaceae</taxon>
        <taxon>Brassiceae</taxon>
        <taxon>Eruca</taxon>
    </lineage>
</organism>
<reference evidence="2 3" key="1">
    <citation type="submission" date="2022-03" db="EMBL/GenBank/DDBJ databases">
        <authorList>
            <person name="Macdonald S."/>
            <person name="Ahmed S."/>
            <person name="Newling K."/>
        </authorList>
    </citation>
    <scope>NUCLEOTIDE SEQUENCE [LARGE SCALE GENOMIC DNA]</scope>
</reference>
<evidence type="ECO:0000313" key="2">
    <source>
        <dbReference type="EMBL" id="CAH8368929.1"/>
    </source>
</evidence>
<evidence type="ECO:0000256" key="1">
    <source>
        <dbReference type="SAM" id="MobiDB-lite"/>
    </source>
</evidence>